<proteinExistence type="predicted"/>
<protein>
    <submittedName>
        <fullName evidence="1">Uncharacterized protein</fullName>
    </submittedName>
</protein>
<dbReference type="RefSeq" id="WP_006037891.1">
    <property type="nucleotide sequence ID" value="NZ_AEDD01000004.1"/>
</dbReference>
<evidence type="ECO:0000313" key="1">
    <source>
        <dbReference type="EMBL" id="EFM11435.1"/>
    </source>
</evidence>
<dbReference type="Proteomes" id="UP000005387">
    <property type="component" value="Unassembled WGS sequence"/>
</dbReference>
<evidence type="ECO:0000313" key="2">
    <source>
        <dbReference type="Proteomes" id="UP000005387"/>
    </source>
</evidence>
<gene>
    <name evidence="1" type="ORF">PaecuDRAFT_1881</name>
</gene>
<reference evidence="1 2" key="1">
    <citation type="submission" date="2010-07" db="EMBL/GenBank/DDBJ databases">
        <title>The draft genome of Paenibacillus curdlanolyticus YK9.</title>
        <authorList>
            <consortium name="US DOE Joint Genome Institute (JGI-PGF)"/>
            <person name="Lucas S."/>
            <person name="Copeland A."/>
            <person name="Lapidus A."/>
            <person name="Cheng J.-F."/>
            <person name="Bruce D."/>
            <person name="Goodwin L."/>
            <person name="Pitluck S."/>
            <person name="Land M.L."/>
            <person name="Hauser L."/>
            <person name="Chang Y.-J."/>
            <person name="Jeffries C."/>
            <person name="Anderson I.J."/>
            <person name="Johnson E."/>
            <person name="Loganathan U."/>
            <person name="Mulhopadhyay B."/>
            <person name="Kyrpides N."/>
            <person name="Woyke T.J."/>
        </authorList>
    </citation>
    <scope>NUCLEOTIDE SEQUENCE [LARGE SCALE GENOMIC DNA]</scope>
    <source>
        <strain evidence="1 2">YK9</strain>
    </source>
</reference>
<organism evidence="1 2">
    <name type="scientific">Paenibacillus curdlanolyticus YK9</name>
    <dbReference type="NCBI Taxonomy" id="717606"/>
    <lineage>
        <taxon>Bacteria</taxon>
        <taxon>Bacillati</taxon>
        <taxon>Bacillota</taxon>
        <taxon>Bacilli</taxon>
        <taxon>Bacillales</taxon>
        <taxon>Paenibacillaceae</taxon>
        <taxon>Paenibacillus</taxon>
    </lineage>
</organism>
<dbReference type="STRING" id="717606.PaecuDRAFT_1881"/>
<dbReference type="AlphaFoldDB" id="E0I8D0"/>
<sequence>MTEQKQAFDQLPYEIKPAFQELKVIKHLRSAIFIKKFGFKCAYLFRRVFVMPFHQKN</sequence>
<accession>E0I8D0</accession>
<dbReference type="eggNOG" id="COG3385">
    <property type="taxonomic scope" value="Bacteria"/>
</dbReference>
<name>E0I8D0_9BACL</name>
<dbReference type="EMBL" id="AEDD01000004">
    <property type="protein sequence ID" value="EFM11435.1"/>
    <property type="molecule type" value="Genomic_DNA"/>
</dbReference>
<keyword evidence="2" id="KW-1185">Reference proteome</keyword>